<dbReference type="InterPro" id="IPR012495">
    <property type="entry name" value="TadE-like_dom"/>
</dbReference>
<evidence type="ECO:0000259" key="2">
    <source>
        <dbReference type="Pfam" id="PF07811"/>
    </source>
</evidence>
<evidence type="ECO:0000313" key="4">
    <source>
        <dbReference type="Proteomes" id="UP001272242"/>
    </source>
</evidence>
<dbReference type="EMBL" id="JAXBLV010000110">
    <property type="protein sequence ID" value="MDY3559467.1"/>
    <property type="molecule type" value="Genomic_DNA"/>
</dbReference>
<feature type="domain" description="TadE-like" evidence="2">
    <location>
        <begin position="11"/>
        <end position="54"/>
    </location>
</feature>
<feature type="transmembrane region" description="Helical" evidence="1">
    <location>
        <begin position="12"/>
        <end position="33"/>
    </location>
</feature>
<accession>A0ABU5EXX4</accession>
<evidence type="ECO:0000256" key="1">
    <source>
        <dbReference type="SAM" id="Phobius"/>
    </source>
</evidence>
<dbReference type="RefSeq" id="WP_320686222.1">
    <property type="nucleotide sequence ID" value="NZ_JAXBLV010000110.1"/>
</dbReference>
<keyword evidence="1" id="KW-1133">Transmembrane helix</keyword>
<gene>
    <name evidence="3" type="ORF">R5W23_000460</name>
</gene>
<evidence type="ECO:0000313" key="3">
    <source>
        <dbReference type="EMBL" id="MDY3559467.1"/>
    </source>
</evidence>
<dbReference type="Proteomes" id="UP001272242">
    <property type="component" value="Unassembled WGS sequence"/>
</dbReference>
<organism evidence="3 4">
    <name type="scientific">Gemmata algarum</name>
    <dbReference type="NCBI Taxonomy" id="2975278"/>
    <lineage>
        <taxon>Bacteria</taxon>
        <taxon>Pseudomonadati</taxon>
        <taxon>Planctomycetota</taxon>
        <taxon>Planctomycetia</taxon>
        <taxon>Gemmatales</taxon>
        <taxon>Gemmataceae</taxon>
        <taxon>Gemmata</taxon>
    </lineage>
</organism>
<comment type="caution">
    <text evidence="3">The sequence shown here is derived from an EMBL/GenBank/DDBJ whole genome shotgun (WGS) entry which is preliminary data.</text>
</comment>
<keyword evidence="1" id="KW-0812">Transmembrane</keyword>
<dbReference type="Pfam" id="PF07811">
    <property type="entry name" value="TadE"/>
    <property type="match status" value="1"/>
</dbReference>
<name>A0ABU5EXX4_9BACT</name>
<keyword evidence="4" id="KW-1185">Reference proteome</keyword>
<reference evidence="4" key="1">
    <citation type="journal article" date="2023" name="Mar. Drugs">
        <title>Gemmata algarum, a Novel Planctomycete Isolated from an Algal Mat, Displays Antimicrobial Activity.</title>
        <authorList>
            <person name="Kumar G."/>
            <person name="Kallscheuer N."/>
            <person name="Kashif M."/>
            <person name="Ahamad S."/>
            <person name="Jagadeeshwari U."/>
            <person name="Pannikurungottu S."/>
            <person name="Haufschild T."/>
            <person name="Kabuu M."/>
            <person name="Sasikala C."/>
            <person name="Jogler C."/>
            <person name="Ramana C."/>
        </authorList>
    </citation>
    <scope>NUCLEOTIDE SEQUENCE [LARGE SCALE GENOMIC DNA]</scope>
    <source>
        <strain evidence="4">JC673</strain>
    </source>
</reference>
<sequence length="192" mass="21262">MRRSPRPARRGVAAVELAFVFLLFVIPVMFGIWELGRLVQVQQLVSNATREGARLSAQAYTINSSGAPTQIRLSTGTVNVQATVYQYLYAAGLTNLQLSDVAVEFAFSTPRTTDYVPLSTDPTGTNYPLGSYPPEPCYGEKGMTFTLKITIPWSQVRWVNKGLISPSSVSFTVTWQMLTDDRFQVNGTLPTW</sequence>
<proteinExistence type="predicted"/>
<protein>
    <submittedName>
        <fullName evidence="3">Pilus assembly protein</fullName>
    </submittedName>
</protein>
<keyword evidence="1" id="KW-0472">Membrane</keyword>